<dbReference type="EMBL" id="LLXI01000280">
    <property type="protein sequence ID" value="PKY43836.1"/>
    <property type="molecule type" value="Genomic_DNA"/>
</dbReference>
<dbReference type="GO" id="GO:0005524">
    <property type="term" value="F:ATP binding"/>
    <property type="evidence" value="ECO:0007669"/>
    <property type="project" value="UniProtKB-KW"/>
</dbReference>
<dbReference type="Gene3D" id="3.30.420.40">
    <property type="match status" value="4"/>
</dbReference>
<dbReference type="VEuPathDB" id="FungiDB:RhiirA1_442141"/>
<dbReference type="InterPro" id="IPR013126">
    <property type="entry name" value="Hsp_70_fam"/>
</dbReference>
<evidence type="ECO:0000313" key="4">
    <source>
        <dbReference type="Proteomes" id="UP000234323"/>
    </source>
</evidence>
<dbReference type="InterPro" id="IPR043129">
    <property type="entry name" value="ATPase_NBD"/>
</dbReference>
<dbReference type="PANTHER" id="PTHR14187">
    <property type="entry name" value="ALPHA KINASE/ELONGATION FACTOR 2 KINASE"/>
    <property type="match status" value="1"/>
</dbReference>
<dbReference type="SUPFAM" id="SSF53067">
    <property type="entry name" value="Actin-like ATPase domain"/>
    <property type="match status" value="4"/>
</dbReference>
<sequence length="1120" mass="128166">MSWLKEVRVVVGLDFGTTYSGFTLYHVDDDDIGDIKTNSEWPGELGKFKTNTVLQYKEDFEEVELWGYPALYKKPNRRSGGDETKPVELFKLHLGNCLEKFKPKLPEPLTYKQAITDYLFKIGELIKETIPKYWTGIDFMEHILLVLTVPAGYSENDKAIMRECTFNAGLISDKRSERLQFTTEPEAAAIYCMYSSLKEHKLTEPGTTFMIVDCGGGTVDLTTRKLLEENQLGEVTRRAGDFCGSTFIDNEFIELLKCKVGNSAVDLLREEHYGQLQYLVQEFCQNVKLPFTGNNPDFSYEIDLEEIAPALLQYVTGLEKIFMEEKEWMIQLDFNTIKSMFDPIIDRIIGMIRVQLDNSSEKCSAIFLVGGFSQSKYLQKRIEKEFGRLVENISVPNQPIAAVVRGAAIYGKSLQESKNLKSMNNVKCVIATRVMDYTFGVEISCLWKDGDPLDRLTSDGRIDKFLKIVECDDIVTIDQEFTTEDLVPIYPDQTTITFGIYYTREQDADYCNEPGMKLLGSLLIDLPEVHLGTNRPCTFCLSFGDMEIKARAFNQTNGQHYQTKFEFNTFKGFSLYHVDGEIGDVKTNSEWPGEMGKLKTNTVLQYKAGFKEVELWGYPALYKKPNKKSKNNETKPVELFKLHLGNCLEKLKPKLPESLTYRQAITDYIGKVGELIKETIPKYWEGIDFMEHILLVLTVPAEYSENDKAIMRECTFNAGLIGEKNSEKLQFTTEPEAAAIYCMYSSLKEHKLTEPGTTFMIVDCGGGTVDLTTRKLLGENQLGEITERAGDFCGSTFIDNEFIDLLKYEVGNKAVDLLRERHYGQLQYLVQEFCQNVKLPFTGNDPDFSYEMDLEEIAPALLQYVTGSERESMEEKEWMIEICFNTIKFMFDNIINRIIEMIRVQLDNSLGKCSAIFLVGGFGQSQYLQKRIEEEFSQSVENISVPNQPIAAIVRGAAIYGKSLQRSRNLKSMNNSKCVIATRMLNNTFGIKLYDKWEDGDPPDRLLSGGMIIKFYRIVERKNEVPFDQEFIVENLFPIYPDQTRLYFEIFYTKEQDAVYCDEPGMKLLGNLRIDLPDVHLGNNRPCTFCISFGDMEIKARAFNQTNGQNYHTKFELSDF</sequence>
<dbReference type="VEuPathDB" id="FungiDB:FUN_008008"/>
<accession>A0A2I1GB35</accession>
<reference evidence="3 4" key="1">
    <citation type="submission" date="2015-10" db="EMBL/GenBank/DDBJ databases">
        <title>Genome analyses suggest a sexual origin of heterokaryosis in a supposedly ancient asexual fungus.</title>
        <authorList>
            <person name="Ropars J."/>
            <person name="Sedzielewska K."/>
            <person name="Noel J."/>
            <person name="Charron P."/>
            <person name="Farinelli L."/>
            <person name="Marton T."/>
            <person name="Kruger M."/>
            <person name="Pelin A."/>
            <person name="Brachmann A."/>
            <person name="Corradi N."/>
        </authorList>
    </citation>
    <scope>NUCLEOTIDE SEQUENCE [LARGE SCALE GENOMIC DNA]</scope>
    <source>
        <strain evidence="3 4">A4</strain>
    </source>
</reference>
<dbReference type="VEuPathDB" id="FungiDB:FUN_008122"/>
<dbReference type="AlphaFoldDB" id="A0A2I1GB35"/>
<keyword evidence="4" id="KW-1185">Reference proteome</keyword>
<dbReference type="Gene3D" id="3.90.640.10">
    <property type="entry name" value="Actin, Chain A, domain 4"/>
    <property type="match status" value="2"/>
</dbReference>
<name>A0A2I1GB35_9GLOM</name>
<protein>
    <submittedName>
        <fullName evidence="3">Actin-like ATPase domain-containing protein</fullName>
    </submittedName>
</protein>
<gene>
    <name evidence="3" type="ORF">RhiirA4_541407</name>
</gene>
<dbReference type="VEuPathDB" id="FungiDB:RhiirA1_420157"/>
<evidence type="ECO:0000313" key="3">
    <source>
        <dbReference type="EMBL" id="PKY43836.1"/>
    </source>
</evidence>
<dbReference type="VEuPathDB" id="FungiDB:RhiirFUN_026165"/>
<comment type="caution">
    <text evidence="3">The sequence shown here is derived from an EMBL/GenBank/DDBJ whole genome shotgun (WGS) entry which is preliminary data.</text>
</comment>
<dbReference type="VEuPathDB" id="FungiDB:RhiirFUN_008386"/>
<organism evidence="3 4">
    <name type="scientific">Rhizophagus irregularis</name>
    <dbReference type="NCBI Taxonomy" id="588596"/>
    <lineage>
        <taxon>Eukaryota</taxon>
        <taxon>Fungi</taxon>
        <taxon>Fungi incertae sedis</taxon>
        <taxon>Mucoromycota</taxon>
        <taxon>Glomeromycotina</taxon>
        <taxon>Glomeromycetes</taxon>
        <taxon>Glomerales</taxon>
        <taxon>Glomeraceae</taxon>
        <taxon>Rhizophagus</taxon>
    </lineage>
</organism>
<evidence type="ECO:0000256" key="2">
    <source>
        <dbReference type="ARBA" id="ARBA00022840"/>
    </source>
</evidence>
<dbReference type="Proteomes" id="UP000234323">
    <property type="component" value="Unassembled WGS sequence"/>
</dbReference>
<dbReference type="CDD" id="cd10229">
    <property type="entry name" value="ASKHA_NBD_HSP70_HSPA12"/>
    <property type="match status" value="1"/>
</dbReference>
<dbReference type="PRINTS" id="PR00301">
    <property type="entry name" value="HEATSHOCK70"/>
</dbReference>
<evidence type="ECO:0000256" key="1">
    <source>
        <dbReference type="ARBA" id="ARBA00022741"/>
    </source>
</evidence>
<dbReference type="Pfam" id="PF00012">
    <property type="entry name" value="HSP70"/>
    <property type="match status" value="1"/>
</dbReference>
<dbReference type="PANTHER" id="PTHR14187:SF5">
    <property type="entry name" value="HEAT SHOCK 70 KDA PROTEIN 12A"/>
    <property type="match status" value="1"/>
</dbReference>
<proteinExistence type="predicted"/>
<dbReference type="VEuPathDB" id="FungiDB:RhiirA1_420156"/>
<keyword evidence="2" id="KW-0067">ATP-binding</keyword>
<keyword evidence="1" id="KW-0547">Nucleotide-binding</keyword>
<dbReference type="GO" id="GO:0140662">
    <property type="term" value="F:ATP-dependent protein folding chaperone"/>
    <property type="evidence" value="ECO:0007669"/>
    <property type="project" value="InterPro"/>
</dbReference>